<comment type="caution">
    <text evidence="1">The sequence shown here is derived from an EMBL/GenBank/DDBJ whole genome shotgun (WGS) entry which is preliminary data.</text>
</comment>
<reference evidence="1 2" key="1">
    <citation type="submission" date="2019-05" db="EMBL/GenBank/DDBJ databases">
        <title>The metagenome of a microbial culture collection derived from dairy environment covers the genomic content of the human microbiome.</title>
        <authorList>
            <person name="Roder T."/>
            <person name="Wuthrich D."/>
            <person name="Sattari Z."/>
            <person name="Von Ah U."/>
            <person name="Bar C."/>
            <person name="Ronchi F."/>
            <person name="Macpherson A.J."/>
            <person name="Ganal-Vonarburg S.C."/>
            <person name="Bruggmann R."/>
            <person name="Vergeres G."/>
        </authorList>
    </citation>
    <scope>NUCLEOTIDE SEQUENCE [LARGE SCALE GENOMIC DNA]</scope>
    <source>
        <strain evidence="1 2">FAM 24227</strain>
    </source>
</reference>
<name>A0A5R9DVP5_9LACT</name>
<protein>
    <submittedName>
        <fullName evidence="1">Uncharacterized protein</fullName>
    </submittedName>
</protein>
<evidence type="ECO:0000313" key="1">
    <source>
        <dbReference type="EMBL" id="TLQ41048.1"/>
    </source>
</evidence>
<dbReference type="Proteomes" id="UP000306420">
    <property type="component" value="Unassembled WGS sequence"/>
</dbReference>
<proteinExistence type="predicted"/>
<accession>A0A5R9DVP5</accession>
<sequence>MVQQLEDENPGIYNDSSKTFIDLYMKSGLYITEVVKRLYNSEIIKSEIPNDHERLKHILENQVYGLAPTEIIYRIATSFIFSELTEGISQKNFAQLDAYPYAEAGTLEEKLDEVFK</sequence>
<dbReference type="AlphaFoldDB" id="A0A5R9DVP5"/>
<organism evidence="1 2">
    <name type="scientific">Ruoffia tabacinasalis</name>
    <dbReference type="NCBI Taxonomy" id="87458"/>
    <lineage>
        <taxon>Bacteria</taxon>
        <taxon>Bacillati</taxon>
        <taxon>Bacillota</taxon>
        <taxon>Bacilli</taxon>
        <taxon>Lactobacillales</taxon>
        <taxon>Aerococcaceae</taxon>
        <taxon>Ruoffia</taxon>
    </lineage>
</organism>
<gene>
    <name evidence="1" type="ORF">FEZ33_07000</name>
</gene>
<dbReference type="OrthoDB" id="9813673at2"/>
<evidence type="ECO:0000313" key="2">
    <source>
        <dbReference type="Proteomes" id="UP000306420"/>
    </source>
</evidence>
<dbReference type="EMBL" id="VBSP01000021">
    <property type="protein sequence ID" value="TLQ41048.1"/>
    <property type="molecule type" value="Genomic_DNA"/>
</dbReference>